<evidence type="ECO:0000256" key="2">
    <source>
        <dbReference type="ARBA" id="ARBA00022490"/>
    </source>
</evidence>
<comment type="caution">
    <text evidence="5">The sequence shown here is derived from an EMBL/GenBank/DDBJ whole genome shotgun (WGS) entry which is preliminary data.</text>
</comment>
<keyword evidence="2" id="KW-0963">Cytoplasm</keyword>
<feature type="domain" description="Serine aminopeptidase S33" evidence="4">
    <location>
        <begin position="80"/>
        <end position="191"/>
    </location>
</feature>
<dbReference type="PANTHER" id="PTHR46197">
    <property type="entry name" value="PROTEIN ABHD14B-LIKE"/>
    <property type="match status" value="1"/>
</dbReference>
<evidence type="ECO:0000256" key="1">
    <source>
        <dbReference type="ARBA" id="ARBA00004496"/>
    </source>
</evidence>
<protein>
    <recommendedName>
        <fullName evidence="4">Serine aminopeptidase S33 domain-containing protein</fullName>
    </recommendedName>
</protein>
<comment type="subcellular location">
    <subcellularLocation>
        <location evidence="1">Cytoplasm</location>
    </subcellularLocation>
</comment>
<keyword evidence="3" id="KW-1133">Transmembrane helix</keyword>
<keyword evidence="6" id="KW-1185">Reference proteome</keyword>
<reference evidence="5 6" key="1">
    <citation type="submission" date="2024-02" db="EMBL/GenBank/DDBJ databases">
        <authorList>
            <person name="Daric V."/>
            <person name="Darras S."/>
        </authorList>
    </citation>
    <scope>NUCLEOTIDE SEQUENCE [LARGE SCALE GENOMIC DNA]</scope>
</reference>
<dbReference type="PANTHER" id="PTHR46197:SF3">
    <property type="entry name" value="AB HYDROLASE-1 DOMAIN-CONTAINING PROTEIN"/>
    <property type="match status" value="1"/>
</dbReference>
<dbReference type="InterPro" id="IPR022742">
    <property type="entry name" value="Hydrolase_4"/>
</dbReference>
<organism evidence="5 6">
    <name type="scientific">Clavelina lepadiformis</name>
    <name type="common">Light-bulb sea squirt</name>
    <name type="synonym">Ascidia lepadiformis</name>
    <dbReference type="NCBI Taxonomy" id="159417"/>
    <lineage>
        <taxon>Eukaryota</taxon>
        <taxon>Metazoa</taxon>
        <taxon>Chordata</taxon>
        <taxon>Tunicata</taxon>
        <taxon>Ascidiacea</taxon>
        <taxon>Aplousobranchia</taxon>
        <taxon>Clavelinidae</taxon>
        <taxon>Clavelina</taxon>
    </lineage>
</organism>
<dbReference type="Proteomes" id="UP001642483">
    <property type="component" value="Unassembled WGS sequence"/>
</dbReference>
<keyword evidence="3" id="KW-0472">Membrane</keyword>
<keyword evidence="3" id="KW-0812">Transmembrane</keyword>
<dbReference type="SUPFAM" id="SSF53474">
    <property type="entry name" value="alpha/beta-Hydrolases"/>
    <property type="match status" value="1"/>
</dbReference>
<proteinExistence type="predicted"/>
<dbReference type="Pfam" id="PF12146">
    <property type="entry name" value="Hydrolase_4"/>
    <property type="match status" value="1"/>
</dbReference>
<gene>
    <name evidence="5" type="ORF">CVLEPA_LOCUS23926</name>
</gene>
<evidence type="ECO:0000256" key="3">
    <source>
        <dbReference type="SAM" id="Phobius"/>
    </source>
</evidence>
<dbReference type="Gene3D" id="3.40.50.1820">
    <property type="entry name" value="alpha/beta hydrolase"/>
    <property type="match status" value="1"/>
</dbReference>
<sequence>MKALWVIKIAGIFSLVGLFAILCFIAVTHKSAKGRGISNVNNNQYKTSNVKADPILESLVNTFVNIPGCGKIFYISTDQQSKRHVLLLHGAGRSSTIWQEIKTLQILSKAGYHAVAVDLPGSGRTKKGVIKAFDAHKKPQTDFTNQLIPALNLSLPVIVSAGRSGMYSVRYAQLYPENVTGFVTVSASIGETYFAKEEDFTTCSVPTLSIYGDMDTGGVYKDELYKLMPNSQTKVIKNAKYECYLDNPEIFHKHLLDFLESLDWPV</sequence>
<evidence type="ECO:0000259" key="4">
    <source>
        <dbReference type="Pfam" id="PF12146"/>
    </source>
</evidence>
<accession>A0ABP0GIZ4</accession>
<dbReference type="EMBL" id="CAWYQH010000119">
    <property type="protein sequence ID" value="CAK8691363.1"/>
    <property type="molecule type" value="Genomic_DNA"/>
</dbReference>
<name>A0ABP0GIZ4_CLALP</name>
<feature type="transmembrane region" description="Helical" evidence="3">
    <location>
        <begin position="6"/>
        <end position="27"/>
    </location>
</feature>
<dbReference type="InterPro" id="IPR029058">
    <property type="entry name" value="AB_hydrolase_fold"/>
</dbReference>
<evidence type="ECO:0000313" key="5">
    <source>
        <dbReference type="EMBL" id="CAK8691363.1"/>
    </source>
</evidence>
<evidence type="ECO:0000313" key="6">
    <source>
        <dbReference type="Proteomes" id="UP001642483"/>
    </source>
</evidence>